<dbReference type="RefSeq" id="WP_189494473.1">
    <property type="nucleotide sequence ID" value="NZ_BMZH01000001.1"/>
</dbReference>
<feature type="transmembrane region" description="Helical" evidence="1">
    <location>
        <begin position="106"/>
        <end position="132"/>
    </location>
</feature>
<accession>A0A8J3CPM1</accession>
<comment type="caution">
    <text evidence="2">The sequence shown here is derived from an EMBL/GenBank/DDBJ whole genome shotgun (WGS) entry which is preliminary data.</text>
</comment>
<feature type="transmembrane region" description="Helical" evidence="1">
    <location>
        <begin position="31"/>
        <end position="51"/>
    </location>
</feature>
<reference evidence="2" key="1">
    <citation type="journal article" date="2014" name="Int. J. Syst. Evol. Microbiol.">
        <title>Complete genome sequence of Corynebacterium casei LMG S-19264T (=DSM 44701T), isolated from a smear-ripened cheese.</title>
        <authorList>
            <consortium name="US DOE Joint Genome Institute (JGI-PGF)"/>
            <person name="Walter F."/>
            <person name="Albersmeier A."/>
            <person name="Kalinowski J."/>
            <person name="Ruckert C."/>
        </authorList>
    </citation>
    <scope>NUCLEOTIDE SEQUENCE</scope>
    <source>
        <strain evidence="2">KCTC 32513</strain>
    </source>
</reference>
<reference evidence="2" key="2">
    <citation type="submission" date="2020-09" db="EMBL/GenBank/DDBJ databases">
        <authorList>
            <person name="Sun Q."/>
            <person name="Kim S."/>
        </authorList>
    </citation>
    <scope>NUCLEOTIDE SEQUENCE</scope>
    <source>
        <strain evidence="2">KCTC 32513</strain>
    </source>
</reference>
<evidence type="ECO:0000256" key="1">
    <source>
        <dbReference type="SAM" id="Phobius"/>
    </source>
</evidence>
<gene>
    <name evidence="2" type="ORF">GCM10009069_02160</name>
</gene>
<feature type="transmembrane region" description="Helical" evidence="1">
    <location>
        <begin position="153"/>
        <end position="174"/>
    </location>
</feature>
<feature type="transmembrane region" description="Helical" evidence="1">
    <location>
        <begin position="213"/>
        <end position="231"/>
    </location>
</feature>
<name>A0A8J3CPM1_9PROT</name>
<keyword evidence="1" id="KW-1133">Transmembrane helix</keyword>
<keyword evidence="1" id="KW-0812">Transmembrane</keyword>
<proteinExistence type="predicted"/>
<dbReference type="EMBL" id="BMZH01000001">
    <property type="protein sequence ID" value="GHA82555.1"/>
    <property type="molecule type" value="Genomic_DNA"/>
</dbReference>
<dbReference type="Proteomes" id="UP000634004">
    <property type="component" value="Unassembled WGS sequence"/>
</dbReference>
<evidence type="ECO:0000313" key="2">
    <source>
        <dbReference type="EMBL" id="GHA82555.1"/>
    </source>
</evidence>
<feature type="transmembrane region" description="Helical" evidence="1">
    <location>
        <begin position="180"/>
        <end position="201"/>
    </location>
</feature>
<keyword evidence="3" id="KW-1185">Reference proteome</keyword>
<feature type="transmembrane region" description="Helical" evidence="1">
    <location>
        <begin position="58"/>
        <end position="81"/>
    </location>
</feature>
<keyword evidence="1" id="KW-0472">Membrane</keyword>
<sequence>MLVWILIALVSGALILGAGLGLSGWLSNRVMGWLIAMAGGALIISITLELIEPAIEQAGLLFVMVAILAGGTLFTCVNYIIDEKVKRSEGSGLLVAVTLDGIPENLALGVALIGAGPGAVAALAGSIFLSNLPEAAGSAKQMRDGGRSVGSILALWSGTAVILAAAALIGYFSLTYVSEGVLGIIRGFAAGTVVVSLASEVFPNAYKNSRHSAGFAVTVGLIFAICLHQLSN</sequence>
<dbReference type="AlphaFoldDB" id="A0A8J3CPM1"/>
<organism evidence="2 3">
    <name type="scientific">Algimonas arctica</name>
    <dbReference type="NCBI Taxonomy" id="1479486"/>
    <lineage>
        <taxon>Bacteria</taxon>
        <taxon>Pseudomonadati</taxon>
        <taxon>Pseudomonadota</taxon>
        <taxon>Alphaproteobacteria</taxon>
        <taxon>Maricaulales</taxon>
        <taxon>Robiginitomaculaceae</taxon>
        <taxon>Algimonas</taxon>
    </lineage>
</organism>
<evidence type="ECO:0000313" key="3">
    <source>
        <dbReference type="Proteomes" id="UP000634004"/>
    </source>
</evidence>
<protein>
    <submittedName>
        <fullName evidence="2">Membrane protein</fullName>
    </submittedName>
</protein>